<dbReference type="AlphaFoldDB" id="A0A645GJQ1"/>
<sequence length="115" mass="12891">MVTVVPLSVVIFFWIDERNLENSSLLKLFLSSPMHNKKTTESLIVTYGIFGNLDSIIAIAMLKIRSLSDSCLLSPLVSRRVLKLSISNAITLTKPKKSHPKILALFQTSWAYLTL</sequence>
<dbReference type="EMBL" id="VSSQ01076651">
    <property type="protein sequence ID" value="MPN26945.1"/>
    <property type="molecule type" value="Genomic_DNA"/>
</dbReference>
<name>A0A645GJQ1_9ZZZZ</name>
<organism evidence="1">
    <name type="scientific">bioreactor metagenome</name>
    <dbReference type="NCBI Taxonomy" id="1076179"/>
    <lineage>
        <taxon>unclassified sequences</taxon>
        <taxon>metagenomes</taxon>
        <taxon>ecological metagenomes</taxon>
    </lineage>
</organism>
<reference evidence="1" key="1">
    <citation type="submission" date="2019-08" db="EMBL/GenBank/DDBJ databases">
        <authorList>
            <person name="Kucharzyk K."/>
            <person name="Murdoch R.W."/>
            <person name="Higgins S."/>
            <person name="Loffler F."/>
        </authorList>
    </citation>
    <scope>NUCLEOTIDE SEQUENCE</scope>
</reference>
<comment type="caution">
    <text evidence="1">The sequence shown here is derived from an EMBL/GenBank/DDBJ whole genome shotgun (WGS) entry which is preliminary data.</text>
</comment>
<protein>
    <submittedName>
        <fullName evidence="1">Uncharacterized protein</fullName>
    </submittedName>
</protein>
<accession>A0A645GJQ1</accession>
<evidence type="ECO:0000313" key="1">
    <source>
        <dbReference type="EMBL" id="MPN26945.1"/>
    </source>
</evidence>
<gene>
    <name evidence="1" type="ORF">SDC9_174371</name>
</gene>
<proteinExistence type="predicted"/>